<feature type="region of interest" description="Disordered" evidence="1">
    <location>
        <begin position="40"/>
        <end position="105"/>
    </location>
</feature>
<dbReference type="AlphaFoldDB" id="A0AAV5WKL1"/>
<feature type="non-terminal residue" evidence="2">
    <location>
        <position position="105"/>
    </location>
</feature>
<sequence length="105" mass="11960">CKLSARPIKGSLLVQLQGQQNVDRRASFIEARQRLAALVQRETYAKPQKRPGKKRKSKRPTRKERQEIHAAHASLQSTQSIRSPSPVSVHSNRTFDFSAVFTENH</sequence>
<evidence type="ECO:0000313" key="2">
    <source>
        <dbReference type="EMBL" id="GMT30838.1"/>
    </source>
</evidence>
<gene>
    <name evidence="2" type="ORF">PFISCL1PPCAC_22135</name>
</gene>
<protein>
    <submittedName>
        <fullName evidence="2">Uncharacterized protein</fullName>
    </submittedName>
</protein>
<feature type="compositionally biased region" description="Polar residues" evidence="1">
    <location>
        <begin position="74"/>
        <end position="105"/>
    </location>
</feature>
<evidence type="ECO:0000256" key="1">
    <source>
        <dbReference type="SAM" id="MobiDB-lite"/>
    </source>
</evidence>
<dbReference type="EMBL" id="BTSY01000005">
    <property type="protein sequence ID" value="GMT30838.1"/>
    <property type="molecule type" value="Genomic_DNA"/>
</dbReference>
<evidence type="ECO:0000313" key="3">
    <source>
        <dbReference type="Proteomes" id="UP001432322"/>
    </source>
</evidence>
<organism evidence="2 3">
    <name type="scientific">Pristionchus fissidentatus</name>
    <dbReference type="NCBI Taxonomy" id="1538716"/>
    <lineage>
        <taxon>Eukaryota</taxon>
        <taxon>Metazoa</taxon>
        <taxon>Ecdysozoa</taxon>
        <taxon>Nematoda</taxon>
        <taxon>Chromadorea</taxon>
        <taxon>Rhabditida</taxon>
        <taxon>Rhabditina</taxon>
        <taxon>Diplogasteromorpha</taxon>
        <taxon>Diplogasteroidea</taxon>
        <taxon>Neodiplogasteridae</taxon>
        <taxon>Pristionchus</taxon>
    </lineage>
</organism>
<feature type="compositionally biased region" description="Basic residues" evidence="1">
    <location>
        <begin position="47"/>
        <end position="62"/>
    </location>
</feature>
<accession>A0AAV5WKL1</accession>
<name>A0AAV5WKL1_9BILA</name>
<reference evidence="2" key="1">
    <citation type="submission" date="2023-10" db="EMBL/GenBank/DDBJ databases">
        <title>Genome assembly of Pristionchus species.</title>
        <authorList>
            <person name="Yoshida K."/>
            <person name="Sommer R.J."/>
        </authorList>
    </citation>
    <scope>NUCLEOTIDE SEQUENCE</scope>
    <source>
        <strain evidence="2">RS5133</strain>
    </source>
</reference>
<feature type="non-terminal residue" evidence="2">
    <location>
        <position position="1"/>
    </location>
</feature>
<proteinExistence type="predicted"/>
<keyword evidence="3" id="KW-1185">Reference proteome</keyword>
<dbReference type="Proteomes" id="UP001432322">
    <property type="component" value="Unassembled WGS sequence"/>
</dbReference>
<comment type="caution">
    <text evidence="2">The sequence shown here is derived from an EMBL/GenBank/DDBJ whole genome shotgun (WGS) entry which is preliminary data.</text>
</comment>